<name>G8XZ54_PICSO</name>
<evidence type="ECO:0000313" key="1">
    <source>
        <dbReference type="EMBL" id="CCE86963.1"/>
    </source>
</evidence>
<dbReference type="OMA" id="HIAIMDL"/>
<dbReference type="OrthoDB" id="4079278at2759"/>
<keyword evidence="2" id="KW-1185">Reference proteome</keyword>
<dbReference type="Proteomes" id="UP000005222">
    <property type="component" value="Chromosome N"/>
</dbReference>
<reference evidence="1 2" key="1">
    <citation type="journal article" date="2012" name="G3 (Bethesda)">
        <title>Pichia sorbitophila, an interspecies yeast hybrid reveals early steps of genome resolution following polyploidization.</title>
        <authorList>
            <person name="Leh Louis V."/>
            <person name="Despons L."/>
            <person name="Friedrich A."/>
            <person name="Martin T."/>
            <person name="Durrens P."/>
            <person name="Casaregola S."/>
            <person name="Neuveglise C."/>
            <person name="Fairhead C."/>
            <person name="Marck C."/>
            <person name="Cruz J.A."/>
            <person name="Straub M.L."/>
            <person name="Kugler V."/>
            <person name="Sacerdot C."/>
            <person name="Uzunov Z."/>
            <person name="Thierry A."/>
            <person name="Weiss S."/>
            <person name="Bleykasten C."/>
            <person name="De Montigny J."/>
            <person name="Jacques N."/>
            <person name="Jung P."/>
            <person name="Lemaire M."/>
            <person name="Mallet S."/>
            <person name="Morel G."/>
            <person name="Richard G.F."/>
            <person name="Sarkar A."/>
            <person name="Savel G."/>
            <person name="Schacherer J."/>
            <person name="Seret M.L."/>
            <person name="Talla E."/>
            <person name="Samson G."/>
            <person name="Jubin C."/>
            <person name="Poulain J."/>
            <person name="Vacherie B."/>
            <person name="Barbe V."/>
            <person name="Pelletier E."/>
            <person name="Sherman D.J."/>
            <person name="Westhof E."/>
            <person name="Weissenbach J."/>
            <person name="Baret P.V."/>
            <person name="Wincker P."/>
            <person name="Gaillardin C."/>
            <person name="Dujon B."/>
            <person name="Souciet J.L."/>
        </authorList>
    </citation>
    <scope>NUCLEOTIDE SEQUENCE [LARGE SCALE GENOMIC DNA]</scope>
    <source>
        <strain evidence="2">ATCC MYA-4447 / BCRC 22081 / CBS 7064 / NBRC 10061 / NRRL Y-12695</strain>
    </source>
</reference>
<organism evidence="1 2">
    <name type="scientific">Pichia sorbitophila (strain ATCC MYA-4447 / BCRC 22081 / CBS 7064 / NBRC 10061 / NRRL Y-12695)</name>
    <name type="common">Hybrid yeast</name>
    <dbReference type="NCBI Taxonomy" id="559304"/>
    <lineage>
        <taxon>Eukaryota</taxon>
        <taxon>Fungi</taxon>
        <taxon>Dikarya</taxon>
        <taxon>Ascomycota</taxon>
        <taxon>Saccharomycotina</taxon>
        <taxon>Pichiomycetes</taxon>
        <taxon>Debaryomycetaceae</taxon>
        <taxon>Millerozyma</taxon>
    </lineage>
</organism>
<dbReference type="HOGENOM" id="CLU_028748_0_0_1"/>
<dbReference type="EMBL" id="FO082046">
    <property type="protein sequence ID" value="CCE86963.1"/>
    <property type="molecule type" value="Genomic_DNA"/>
</dbReference>
<proteinExistence type="predicted"/>
<accession>G8XZ54</accession>
<dbReference type="InParanoid" id="G8XZ54"/>
<evidence type="ECO:0000313" key="2">
    <source>
        <dbReference type="Proteomes" id="UP000005222"/>
    </source>
</evidence>
<dbReference type="eggNOG" id="ENOG502RQ0T">
    <property type="taxonomic scope" value="Eukaryota"/>
</dbReference>
<sequence>MIRMMVGRGALRGPSRIKTYLQVRMATSPSLEGISEQLGITFHDDLSRRMNTVNDLLENKNVRFRHSVQIMANEYERINSSLVEDICASEATPTRTLEALFRHFEESSSLRAMILCNLKDLLRHGKLELIIEFLRLITKTGTAGIAVPYENVDELFLSNENETGLRDDLANIIIQLTLFNGIPLLASSFILEFQEKNICIHEETFNTTISALTADKNVNFVNNSFAIMRLLTSFPLNILSLPKVTEVFNYLNLDSEVPYFANQLYELVSDNQAIFKNSSPTDLGMFNKSILQLVETNLDKGNTVRSYLIWRRIMHNSEIYQNGNLRIVRKILESLMTQNKDLLEETILSAIPKDIYYSDELVDFFLVYYGLHEEKYDKFNEMVRKLKPPLNRSNLSSLFRVFLEIDNQKGTQRILSSIFNSSSGVNASDIGAVAGKLIKNDQIEQCLKTLAESNISLSKKGYINMLDYIFDKSDPNNWTSFLTALSLKFRRLDPSDECIGILTHSVIRYISEKFGTRNSRRLYCKLSTSLNRELSQFDSRRPKINMAKYALPQEMLPLLQFSGRTRCDSLTTILLQAIKTREFETIHWAIDELRFLGVFLKDILALIRSKDDRFYSEFVNREI</sequence>
<dbReference type="AlphaFoldDB" id="G8XZ54"/>
<dbReference type="STRING" id="559304.G8XZ54"/>
<gene>
    <name evidence="1" type="primary">Piso0_005488</name>
    <name evidence="1" type="ORF">GNLVRS01_PISO0N16183g</name>
</gene>
<protein>
    <submittedName>
        <fullName evidence="1">Piso0_005488 protein</fullName>
    </submittedName>
</protein>